<dbReference type="EMBL" id="CP036269">
    <property type="protein sequence ID" value="QDT40871.1"/>
    <property type="molecule type" value="Genomic_DNA"/>
</dbReference>
<organism evidence="1 2">
    <name type="scientific">Gimesia alba</name>
    <dbReference type="NCBI Taxonomy" id="2527973"/>
    <lineage>
        <taxon>Bacteria</taxon>
        <taxon>Pseudomonadati</taxon>
        <taxon>Planctomycetota</taxon>
        <taxon>Planctomycetia</taxon>
        <taxon>Planctomycetales</taxon>
        <taxon>Planctomycetaceae</taxon>
        <taxon>Gimesia</taxon>
    </lineage>
</organism>
<name>A0A517RAJ0_9PLAN</name>
<reference evidence="1 2" key="1">
    <citation type="submission" date="2019-02" db="EMBL/GenBank/DDBJ databases">
        <title>Deep-cultivation of Planctomycetes and their phenomic and genomic characterization uncovers novel biology.</title>
        <authorList>
            <person name="Wiegand S."/>
            <person name="Jogler M."/>
            <person name="Boedeker C."/>
            <person name="Pinto D."/>
            <person name="Vollmers J."/>
            <person name="Rivas-Marin E."/>
            <person name="Kohn T."/>
            <person name="Peeters S.H."/>
            <person name="Heuer A."/>
            <person name="Rast P."/>
            <person name="Oberbeckmann S."/>
            <person name="Bunk B."/>
            <person name="Jeske O."/>
            <person name="Meyerdierks A."/>
            <person name="Storesund J.E."/>
            <person name="Kallscheuer N."/>
            <person name="Luecker S."/>
            <person name="Lage O.M."/>
            <person name="Pohl T."/>
            <person name="Merkel B.J."/>
            <person name="Hornburger P."/>
            <person name="Mueller R.-W."/>
            <person name="Bruemmer F."/>
            <person name="Labrenz M."/>
            <person name="Spormann A.M."/>
            <person name="Op den Camp H."/>
            <person name="Overmann J."/>
            <person name="Amann R."/>
            <person name="Jetten M.S.M."/>
            <person name="Mascher T."/>
            <person name="Medema M.H."/>
            <person name="Devos D.P."/>
            <person name="Kaster A.-K."/>
            <person name="Ovreas L."/>
            <person name="Rohde M."/>
            <person name="Galperin M.Y."/>
            <person name="Jogler C."/>
        </authorList>
    </citation>
    <scope>NUCLEOTIDE SEQUENCE [LARGE SCALE GENOMIC DNA]</scope>
    <source>
        <strain evidence="1 2">Pan241w</strain>
    </source>
</reference>
<dbReference type="Proteomes" id="UP000317171">
    <property type="component" value="Chromosome"/>
</dbReference>
<sequence length="64" mass="7532">MFQHTVLQRTCRREYKKVGQKTQLTGRQNTTCFRILTYGKYYFIVSEISDIETTDNNSVSAITF</sequence>
<evidence type="ECO:0000313" key="2">
    <source>
        <dbReference type="Proteomes" id="UP000317171"/>
    </source>
</evidence>
<dbReference type="AlphaFoldDB" id="A0A517RAJ0"/>
<dbReference type="KEGG" id="gaz:Pan241w_09300"/>
<gene>
    <name evidence="1" type="ORF">Pan241w_09300</name>
</gene>
<accession>A0A517RAJ0</accession>
<protein>
    <submittedName>
        <fullName evidence="1">Uncharacterized protein</fullName>
    </submittedName>
</protein>
<proteinExistence type="predicted"/>
<keyword evidence="2" id="KW-1185">Reference proteome</keyword>
<evidence type="ECO:0000313" key="1">
    <source>
        <dbReference type="EMBL" id="QDT40871.1"/>
    </source>
</evidence>